<name>A0A229SSQ0_9PSEU</name>
<keyword evidence="4" id="KW-1185">Reference proteome</keyword>
<keyword evidence="1" id="KW-0472">Membrane</keyword>
<dbReference type="InterPro" id="IPR046675">
    <property type="entry name" value="DUF6545"/>
</dbReference>
<gene>
    <name evidence="3" type="ORF">CF165_37430</name>
</gene>
<evidence type="ECO:0000313" key="3">
    <source>
        <dbReference type="EMBL" id="OXM61599.1"/>
    </source>
</evidence>
<evidence type="ECO:0000256" key="1">
    <source>
        <dbReference type="SAM" id="Phobius"/>
    </source>
</evidence>
<comment type="caution">
    <text evidence="3">The sequence shown here is derived from an EMBL/GenBank/DDBJ whole genome shotgun (WGS) entry which is preliminary data.</text>
</comment>
<evidence type="ECO:0000313" key="4">
    <source>
        <dbReference type="Proteomes" id="UP000215199"/>
    </source>
</evidence>
<evidence type="ECO:0000259" key="2">
    <source>
        <dbReference type="Pfam" id="PF20182"/>
    </source>
</evidence>
<accession>A0A229SSQ0</accession>
<feature type="transmembrane region" description="Helical" evidence="1">
    <location>
        <begin position="66"/>
        <end position="86"/>
    </location>
</feature>
<organism evidence="3 4">
    <name type="scientific">Amycolatopsis vastitatis</name>
    <dbReference type="NCBI Taxonomy" id="1905142"/>
    <lineage>
        <taxon>Bacteria</taxon>
        <taxon>Bacillati</taxon>
        <taxon>Actinomycetota</taxon>
        <taxon>Actinomycetes</taxon>
        <taxon>Pseudonocardiales</taxon>
        <taxon>Pseudonocardiaceae</taxon>
        <taxon>Amycolatopsis</taxon>
    </lineage>
</organism>
<feature type="domain" description="DUF6545" evidence="2">
    <location>
        <begin position="224"/>
        <end position="356"/>
    </location>
</feature>
<dbReference type="EMBL" id="NMUL01000045">
    <property type="protein sequence ID" value="OXM61599.1"/>
    <property type="molecule type" value="Genomic_DNA"/>
</dbReference>
<sequence length="364" mass="39478">MGEWLIRYGPPILAWTLFAVRRGGQDRGRRSVRWVFGGLAVSLTALTPAGHAAIKELTGAEDLPRLVGHAGMLFAVWAAQRFLAHLSGAPTGFRWQSWWIAGTFVVMCVFFALTPDLMPQSPWVMEYCIAYAAAQIPAFAAVIVLCLRYARIAGDPVLRIGLWLIVAGTAAAVLYLVNKTILAASPRWGFDYPLGREFLVGKVLPTAAHVLVLLGAALPAVAGWLSRYHLYRRLSPLWTDLYRAAPEIALAPPGAVALGNLKLRLYRRVIEIRDGLLALQPYRDPTVAVTARKEARRAGLAGRSLEAEVEAAVVAEALRARARGTAPREQEAVVSGGGDLVSDTTYLSDVADAYRRKMPGGKCG</sequence>
<dbReference type="AlphaFoldDB" id="A0A229SSQ0"/>
<protein>
    <recommendedName>
        <fullName evidence="2">DUF6545 domain-containing protein</fullName>
    </recommendedName>
</protein>
<proteinExistence type="predicted"/>
<dbReference type="RefSeq" id="WP_093952329.1">
    <property type="nucleotide sequence ID" value="NZ_NMUL01000045.1"/>
</dbReference>
<feature type="transmembrane region" description="Helical" evidence="1">
    <location>
        <begin position="162"/>
        <end position="183"/>
    </location>
</feature>
<feature type="transmembrane region" description="Helical" evidence="1">
    <location>
        <begin position="98"/>
        <end position="117"/>
    </location>
</feature>
<dbReference type="Proteomes" id="UP000215199">
    <property type="component" value="Unassembled WGS sequence"/>
</dbReference>
<dbReference type="InterPro" id="IPR050039">
    <property type="entry name" value="MAB_1171c-like"/>
</dbReference>
<feature type="transmembrane region" description="Helical" evidence="1">
    <location>
        <begin position="129"/>
        <end position="150"/>
    </location>
</feature>
<dbReference type="OrthoDB" id="3685619at2"/>
<feature type="transmembrane region" description="Helical" evidence="1">
    <location>
        <begin position="31"/>
        <end position="54"/>
    </location>
</feature>
<feature type="transmembrane region" description="Helical" evidence="1">
    <location>
        <begin position="203"/>
        <end position="225"/>
    </location>
</feature>
<keyword evidence="1" id="KW-0812">Transmembrane</keyword>
<keyword evidence="1" id="KW-1133">Transmembrane helix</keyword>
<dbReference type="Pfam" id="PF20182">
    <property type="entry name" value="DUF6545"/>
    <property type="match status" value="1"/>
</dbReference>
<dbReference type="NCBIfam" id="NF042915">
    <property type="entry name" value="MAB_1171c_fam"/>
    <property type="match status" value="1"/>
</dbReference>
<reference evidence="4" key="1">
    <citation type="submission" date="2017-07" db="EMBL/GenBank/DDBJ databases">
        <title>Comparative genome mining reveals phylogenetic distribution patterns of secondary metabolites in Amycolatopsis.</title>
        <authorList>
            <person name="Adamek M."/>
            <person name="Alanjary M."/>
            <person name="Sales-Ortells H."/>
            <person name="Goodfellow M."/>
            <person name="Bull A.T."/>
            <person name="Kalinowski J."/>
            <person name="Ziemert N."/>
        </authorList>
    </citation>
    <scope>NUCLEOTIDE SEQUENCE [LARGE SCALE GENOMIC DNA]</scope>
    <source>
        <strain evidence="4">H5</strain>
    </source>
</reference>